<keyword evidence="4" id="KW-1003">Cell membrane</keyword>
<evidence type="ECO:0000256" key="2">
    <source>
        <dbReference type="ARBA" id="ARBA00007379"/>
    </source>
</evidence>
<dbReference type="Pfam" id="PF02687">
    <property type="entry name" value="FtsX"/>
    <property type="match status" value="1"/>
</dbReference>
<gene>
    <name evidence="13" type="ORF">METZ01_LOCUS67264</name>
</gene>
<sequence length="291" mass="33210">MNNQFEEFQKKRLLTSYFSVIIIISVVLFLFGILGLSVISIKSASNSFKEKLTVSIYLKEDIKNVEINQLKNSLTMSPYIKSLNFISKDEAAIFMKEEYGEDFTDDIGYNPLVNSIDINLKSDYINNKILDSISNKILENKFVDEVIYDRDLISIMNNNLNKIAFWILPASLIFTIIAFLIINSSIRLSIFSNRHTIKTMQMVGATKHFIRYPFIIKNIKLSIISSIIASLGLIALIIYLDNSISLLDMINELLLLGLFIVILILGVIISWASTFFATQNILNLNTEKFNF</sequence>
<evidence type="ECO:0000259" key="11">
    <source>
        <dbReference type="Pfam" id="PF02687"/>
    </source>
</evidence>
<evidence type="ECO:0000256" key="3">
    <source>
        <dbReference type="ARBA" id="ARBA00021907"/>
    </source>
</evidence>
<evidence type="ECO:0000259" key="12">
    <source>
        <dbReference type="Pfam" id="PF18075"/>
    </source>
</evidence>
<reference evidence="13" key="1">
    <citation type="submission" date="2018-05" db="EMBL/GenBank/DDBJ databases">
        <authorList>
            <person name="Lanie J.A."/>
            <person name="Ng W.-L."/>
            <person name="Kazmierczak K.M."/>
            <person name="Andrzejewski T.M."/>
            <person name="Davidsen T.M."/>
            <person name="Wayne K.J."/>
            <person name="Tettelin H."/>
            <person name="Glass J.I."/>
            <person name="Rusch D."/>
            <person name="Podicherti R."/>
            <person name="Tsui H.-C.T."/>
            <person name="Winkler M.E."/>
        </authorList>
    </citation>
    <scope>NUCLEOTIDE SEQUENCE</scope>
</reference>
<evidence type="ECO:0000313" key="13">
    <source>
        <dbReference type="EMBL" id="SVA14410.1"/>
    </source>
</evidence>
<dbReference type="EMBL" id="UINC01004449">
    <property type="protein sequence ID" value="SVA14410.1"/>
    <property type="molecule type" value="Genomic_DNA"/>
</dbReference>
<feature type="domain" description="FtsX extracellular" evidence="12">
    <location>
        <begin position="53"/>
        <end position="146"/>
    </location>
</feature>
<evidence type="ECO:0000256" key="9">
    <source>
        <dbReference type="ARBA" id="ARBA00023306"/>
    </source>
</evidence>
<dbReference type="PIRSF" id="PIRSF003097">
    <property type="entry name" value="FtsX"/>
    <property type="match status" value="1"/>
</dbReference>
<evidence type="ECO:0000256" key="1">
    <source>
        <dbReference type="ARBA" id="ARBA00004651"/>
    </source>
</evidence>
<keyword evidence="7 10" id="KW-1133">Transmembrane helix</keyword>
<comment type="similarity">
    <text evidence="2">Belongs to the ABC-4 integral membrane protein family. FtsX subfamily.</text>
</comment>
<feature type="transmembrane region" description="Helical" evidence="10">
    <location>
        <begin position="221"/>
        <end position="241"/>
    </location>
</feature>
<name>A0A381TE91_9ZZZZ</name>
<dbReference type="PANTHER" id="PTHR47755">
    <property type="entry name" value="CELL DIVISION PROTEIN FTSX"/>
    <property type="match status" value="1"/>
</dbReference>
<dbReference type="GO" id="GO:0051301">
    <property type="term" value="P:cell division"/>
    <property type="evidence" value="ECO:0007669"/>
    <property type="project" value="UniProtKB-KW"/>
</dbReference>
<evidence type="ECO:0000256" key="4">
    <source>
        <dbReference type="ARBA" id="ARBA00022475"/>
    </source>
</evidence>
<evidence type="ECO:0000256" key="5">
    <source>
        <dbReference type="ARBA" id="ARBA00022618"/>
    </source>
</evidence>
<feature type="transmembrane region" description="Helical" evidence="10">
    <location>
        <begin position="253"/>
        <end position="277"/>
    </location>
</feature>
<dbReference type="Pfam" id="PF18075">
    <property type="entry name" value="FtsX_ECD"/>
    <property type="match status" value="1"/>
</dbReference>
<proteinExistence type="inferred from homology"/>
<dbReference type="GO" id="GO:0005886">
    <property type="term" value="C:plasma membrane"/>
    <property type="evidence" value="ECO:0007669"/>
    <property type="project" value="UniProtKB-SubCell"/>
</dbReference>
<evidence type="ECO:0000256" key="7">
    <source>
        <dbReference type="ARBA" id="ARBA00022989"/>
    </source>
</evidence>
<keyword evidence="8 10" id="KW-0472">Membrane</keyword>
<dbReference type="InterPro" id="IPR003838">
    <property type="entry name" value="ABC3_permease_C"/>
</dbReference>
<dbReference type="Gene3D" id="3.30.70.3040">
    <property type="match status" value="1"/>
</dbReference>
<accession>A0A381TE91</accession>
<feature type="domain" description="ABC3 transporter permease C-terminal" evidence="11">
    <location>
        <begin position="171"/>
        <end position="284"/>
    </location>
</feature>
<feature type="transmembrane region" description="Helical" evidence="10">
    <location>
        <begin position="20"/>
        <end position="41"/>
    </location>
</feature>
<dbReference type="InterPro" id="IPR040690">
    <property type="entry name" value="FtsX_ECD"/>
</dbReference>
<comment type="subcellular location">
    <subcellularLocation>
        <location evidence="1">Cell membrane</location>
        <topology evidence="1">Multi-pass membrane protein</topology>
    </subcellularLocation>
</comment>
<keyword evidence="9" id="KW-0131">Cell cycle</keyword>
<keyword evidence="6 10" id="KW-0812">Transmembrane</keyword>
<dbReference type="InterPro" id="IPR004513">
    <property type="entry name" value="FtsX"/>
</dbReference>
<dbReference type="AlphaFoldDB" id="A0A381TE91"/>
<evidence type="ECO:0000256" key="10">
    <source>
        <dbReference type="SAM" id="Phobius"/>
    </source>
</evidence>
<keyword evidence="5" id="KW-0132">Cell division</keyword>
<dbReference type="PANTHER" id="PTHR47755:SF1">
    <property type="entry name" value="CELL DIVISION PROTEIN FTSX"/>
    <property type="match status" value="1"/>
</dbReference>
<organism evidence="13">
    <name type="scientific">marine metagenome</name>
    <dbReference type="NCBI Taxonomy" id="408172"/>
    <lineage>
        <taxon>unclassified sequences</taxon>
        <taxon>metagenomes</taxon>
        <taxon>ecological metagenomes</taxon>
    </lineage>
</organism>
<feature type="transmembrane region" description="Helical" evidence="10">
    <location>
        <begin position="163"/>
        <end position="182"/>
    </location>
</feature>
<evidence type="ECO:0000256" key="6">
    <source>
        <dbReference type="ARBA" id="ARBA00022692"/>
    </source>
</evidence>
<protein>
    <recommendedName>
        <fullName evidence="3">Cell division protein FtsX</fullName>
    </recommendedName>
</protein>
<evidence type="ECO:0000256" key="8">
    <source>
        <dbReference type="ARBA" id="ARBA00023136"/>
    </source>
</evidence>